<dbReference type="Gene3D" id="3.20.20.80">
    <property type="entry name" value="Glycosidases"/>
    <property type="match status" value="1"/>
</dbReference>
<dbReference type="RefSeq" id="XP_019100050.1">
    <property type="nucleotide sequence ID" value="XM_019244505.1"/>
</dbReference>
<dbReference type="InterPro" id="IPR005201">
    <property type="entry name" value="TIM_ENGase"/>
</dbReference>
<dbReference type="Pfam" id="PF03644">
    <property type="entry name" value="Glyco_hydro_85"/>
    <property type="match status" value="1"/>
</dbReference>
<gene>
    <name evidence="3" type="primary">LOC104779739</name>
</gene>
<organism evidence="2 3">
    <name type="scientific">Camelina sativa</name>
    <name type="common">False flax</name>
    <name type="synonym">Myagrum sativum</name>
    <dbReference type="NCBI Taxonomy" id="90675"/>
    <lineage>
        <taxon>Eukaryota</taxon>
        <taxon>Viridiplantae</taxon>
        <taxon>Streptophyta</taxon>
        <taxon>Embryophyta</taxon>
        <taxon>Tracheophyta</taxon>
        <taxon>Spermatophyta</taxon>
        <taxon>Magnoliopsida</taxon>
        <taxon>eudicotyledons</taxon>
        <taxon>Gunneridae</taxon>
        <taxon>Pentapetalae</taxon>
        <taxon>rosids</taxon>
        <taxon>malvids</taxon>
        <taxon>Brassicales</taxon>
        <taxon>Brassicaceae</taxon>
        <taxon>Camelineae</taxon>
        <taxon>Camelina</taxon>
    </lineage>
</organism>
<name>A0ABM1RM12_CAMSA</name>
<reference evidence="3" key="2">
    <citation type="submission" date="2025-08" db="UniProtKB">
        <authorList>
            <consortium name="RefSeq"/>
        </authorList>
    </citation>
    <scope>IDENTIFICATION</scope>
    <source>
        <tissue evidence="3">Leaf</tissue>
    </source>
</reference>
<dbReference type="PANTHER" id="PTHR13246">
    <property type="entry name" value="ENDO BETA N-ACETYLGLUCOSAMINIDASE"/>
    <property type="match status" value="1"/>
</dbReference>
<accession>A0ABM1RM12</accession>
<evidence type="ECO:0000313" key="2">
    <source>
        <dbReference type="Proteomes" id="UP000694864"/>
    </source>
</evidence>
<evidence type="ECO:0000259" key="1">
    <source>
        <dbReference type="Pfam" id="PF03644"/>
    </source>
</evidence>
<protein>
    <submittedName>
        <fullName evidence="3">Cytosolic endo-beta-N-acetylglucosaminidase 2-like</fullName>
    </submittedName>
</protein>
<dbReference type="GeneID" id="104779739"/>
<dbReference type="Proteomes" id="UP000694864">
    <property type="component" value="Chromosome 4"/>
</dbReference>
<keyword evidence="2" id="KW-1185">Reference proteome</keyword>
<dbReference type="PANTHER" id="PTHR13246:SF6">
    <property type="entry name" value="CYTOSOLIC ENDO-BETA-N-ACETYLGLUCOSAMINIDASE 2"/>
    <property type="match status" value="1"/>
</dbReference>
<sequence length="106" mass="11918">MNYTWKENYPQLSAEVAEDRKFDVYMGIDVFGRGSFGGGQSTVNAALDLLKRHNLSAAMFAPGWVYETAQPPNFHTAQNKWWSLVGKSWGIVGYKLGLLLAINWDC</sequence>
<evidence type="ECO:0000313" key="3">
    <source>
        <dbReference type="RefSeq" id="XP_019100050.1"/>
    </source>
</evidence>
<reference evidence="2" key="1">
    <citation type="journal article" date="2014" name="Nat. Commun.">
        <title>The emerging biofuel crop Camelina sativa retains a highly undifferentiated hexaploid genome structure.</title>
        <authorList>
            <person name="Kagale S."/>
            <person name="Koh C."/>
            <person name="Nixon J."/>
            <person name="Bollina V."/>
            <person name="Clarke W.E."/>
            <person name="Tuteja R."/>
            <person name="Spillane C."/>
            <person name="Robinson S.J."/>
            <person name="Links M.G."/>
            <person name="Clarke C."/>
            <person name="Higgins E.E."/>
            <person name="Huebert T."/>
            <person name="Sharpe A.G."/>
            <person name="Parkin I.A."/>
        </authorList>
    </citation>
    <scope>NUCLEOTIDE SEQUENCE [LARGE SCALE GENOMIC DNA]</scope>
    <source>
        <strain evidence="2">cv. DH55</strain>
    </source>
</reference>
<feature type="domain" description="Cytosolic endo-beta-N-acetylglucosaminidase TIM barrel" evidence="1">
    <location>
        <begin position="1"/>
        <end position="83"/>
    </location>
</feature>
<dbReference type="InterPro" id="IPR032979">
    <property type="entry name" value="ENGase"/>
</dbReference>
<proteinExistence type="predicted"/>